<dbReference type="Proteomes" id="UP000005666">
    <property type="component" value="Chromosome 5"/>
</dbReference>
<keyword evidence="11" id="KW-1185">Reference proteome</keyword>
<evidence type="ECO:0000313" key="11">
    <source>
        <dbReference type="Proteomes" id="UP000005666"/>
    </source>
</evidence>
<dbReference type="InterPro" id="IPR001965">
    <property type="entry name" value="Znf_PHD"/>
</dbReference>
<dbReference type="GO" id="GO:0008270">
    <property type="term" value="F:zinc ion binding"/>
    <property type="evidence" value="ECO:0007669"/>
    <property type="project" value="UniProtKB-KW"/>
</dbReference>
<dbReference type="Gene3D" id="1.10.150.60">
    <property type="entry name" value="ARID DNA-binding domain"/>
    <property type="match status" value="1"/>
</dbReference>
<organism evidence="10 11">
    <name type="scientific">Tetrapisispora phaffii (strain ATCC 24235 / CBS 4417 / NBRC 1672 / NRRL Y-8282 / UCD 70-5)</name>
    <name type="common">Yeast</name>
    <name type="synonym">Fabospora phaffii</name>
    <dbReference type="NCBI Taxonomy" id="1071381"/>
    <lineage>
        <taxon>Eukaryota</taxon>
        <taxon>Fungi</taxon>
        <taxon>Dikarya</taxon>
        <taxon>Ascomycota</taxon>
        <taxon>Saccharomycotina</taxon>
        <taxon>Saccharomycetes</taxon>
        <taxon>Saccharomycetales</taxon>
        <taxon>Saccharomycetaceae</taxon>
        <taxon>Tetrapisispora</taxon>
    </lineage>
</organism>
<feature type="domain" description="PHD-type" evidence="7">
    <location>
        <begin position="1306"/>
        <end position="1358"/>
    </location>
</feature>
<evidence type="ECO:0000259" key="8">
    <source>
        <dbReference type="PROSITE" id="PS51011"/>
    </source>
</evidence>
<dbReference type="EMBL" id="HE612860">
    <property type="protein sequence ID" value="CCE63362.1"/>
    <property type="molecule type" value="Genomic_DNA"/>
</dbReference>
<dbReference type="PROSITE" id="PS50016">
    <property type="entry name" value="ZF_PHD_2"/>
    <property type="match status" value="1"/>
</dbReference>
<proteinExistence type="predicted"/>
<dbReference type="CDD" id="cd16100">
    <property type="entry name" value="ARID"/>
    <property type="match status" value="1"/>
</dbReference>
<name>G8BTY4_TETPH</name>
<evidence type="ECO:0000256" key="4">
    <source>
        <dbReference type="ARBA" id="ARBA00022833"/>
    </source>
</evidence>
<evidence type="ECO:0000256" key="6">
    <source>
        <dbReference type="PROSITE-ProRule" id="PRU00146"/>
    </source>
</evidence>
<dbReference type="eggNOG" id="KOG1246">
    <property type="taxonomic scope" value="Eukaryota"/>
</dbReference>
<evidence type="ECO:0000256" key="2">
    <source>
        <dbReference type="ARBA" id="ARBA00022723"/>
    </source>
</evidence>
<dbReference type="GeneID" id="11531458"/>
<gene>
    <name evidence="10" type="primary">TPHA0E02720</name>
    <name evidence="10" type="ordered locus">TPHA_0E02720</name>
</gene>
<dbReference type="InterPro" id="IPR003347">
    <property type="entry name" value="JmjC_dom"/>
</dbReference>
<dbReference type="RefSeq" id="XP_003685796.1">
    <property type="nucleotide sequence ID" value="XM_003685748.1"/>
</dbReference>
<evidence type="ECO:0000256" key="3">
    <source>
        <dbReference type="ARBA" id="ARBA00022771"/>
    </source>
</evidence>
<evidence type="ECO:0000313" key="10">
    <source>
        <dbReference type="EMBL" id="CCE63362.1"/>
    </source>
</evidence>
<dbReference type="InterPro" id="IPR019787">
    <property type="entry name" value="Znf_PHD-finger"/>
</dbReference>
<keyword evidence="2" id="KW-0479">Metal-binding</keyword>
<dbReference type="InterPro" id="IPR019786">
    <property type="entry name" value="Zinc_finger_PHD-type_CS"/>
</dbReference>
<dbReference type="KEGG" id="tpf:TPHA_0E02720"/>
<dbReference type="SMART" id="SM00501">
    <property type="entry name" value="BRIGHT"/>
    <property type="match status" value="1"/>
</dbReference>
<evidence type="ECO:0000259" key="9">
    <source>
        <dbReference type="PROSITE" id="PS51184"/>
    </source>
</evidence>
<dbReference type="PROSITE" id="PS51184">
    <property type="entry name" value="JMJC"/>
    <property type="match status" value="1"/>
</dbReference>
<feature type="domain" description="JmjC" evidence="9">
    <location>
        <begin position="540"/>
        <end position="760"/>
    </location>
</feature>
<evidence type="ECO:0000259" key="7">
    <source>
        <dbReference type="PROSITE" id="PS50016"/>
    </source>
</evidence>
<dbReference type="GO" id="GO:0000785">
    <property type="term" value="C:chromatin"/>
    <property type="evidence" value="ECO:0007669"/>
    <property type="project" value="TreeGrafter"/>
</dbReference>
<dbReference type="PROSITE" id="PS51011">
    <property type="entry name" value="ARID"/>
    <property type="match status" value="1"/>
</dbReference>
<comment type="subcellular location">
    <subcellularLocation>
        <location evidence="1">Nucleus</location>
    </subcellularLocation>
</comment>
<dbReference type="InterPro" id="IPR036431">
    <property type="entry name" value="ARID_dom_sf"/>
</dbReference>
<evidence type="ECO:0000256" key="5">
    <source>
        <dbReference type="ARBA" id="ARBA00023242"/>
    </source>
</evidence>
<keyword evidence="5" id="KW-0539">Nucleus</keyword>
<dbReference type="SUPFAM" id="SSF57903">
    <property type="entry name" value="FYVE/PHD zinc finger"/>
    <property type="match status" value="1"/>
</dbReference>
<evidence type="ECO:0008006" key="12">
    <source>
        <dbReference type="Google" id="ProtNLM"/>
    </source>
</evidence>
<dbReference type="Gene3D" id="3.30.40.10">
    <property type="entry name" value="Zinc/RING finger domain, C3HC4 (zinc finger)"/>
    <property type="match status" value="1"/>
</dbReference>
<dbReference type="CDD" id="cd15518">
    <property type="entry name" value="PHD_Ecm5p_Lid2p_like"/>
    <property type="match status" value="1"/>
</dbReference>
<dbReference type="Pfam" id="PF02373">
    <property type="entry name" value="JmjC"/>
    <property type="match status" value="1"/>
</dbReference>
<dbReference type="PANTHER" id="PTHR10694">
    <property type="entry name" value="LYSINE-SPECIFIC DEMETHYLASE"/>
    <property type="match status" value="1"/>
</dbReference>
<dbReference type="GO" id="GO:0006338">
    <property type="term" value="P:chromatin remodeling"/>
    <property type="evidence" value="ECO:0007669"/>
    <property type="project" value="TreeGrafter"/>
</dbReference>
<reference evidence="10 11" key="1">
    <citation type="journal article" date="2011" name="Proc. Natl. Acad. Sci. U.S.A.">
        <title>Evolutionary erosion of yeast sex chromosomes by mating-type switching accidents.</title>
        <authorList>
            <person name="Gordon J.L."/>
            <person name="Armisen D."/>
            <person name="Proux-Wera E."/>
            <person name="Oheigeartaigh S.S."/>
            <person name="Byrne K.P."/>
            <person name="Wolfe K.H."/>
        </authorList>
    </citation>
    <scope>NUCLEOTIDE SEQUENCE [LARGE SCALE GENOMIC DNA]</scope>
    <source>
        <strain evidence="11">ATCC 24235 / CBS 4417 / NBRC 1672 / NRRL Y-8282 / UCD 70-5</strain>
    </source>
</reference>
<evidence type="ECO:0000256" key="1">
    <source>
        <dbReference type="ARBA" id="ARBA00004123"/>
    </source>
</evidence>
<keyword evidence="3 6" id="KW-0863">Zinc-finger</keyword>
<dbReference type="Pfam" id="PF00628">
    <property type="entry name" value="PHD"/>
    <property type="match status" value="1"/>
</dbReference>
<dbReference type="GO" id="GO:0010468">
    <property type="term" value="P:regulation of gene expression"/>
    <property type="evidence" value="ECO:0007669"/>
    <property type="project" value="TreeGrafter"/>
</dbReference>
<dbReference type="PROSITE" id="PS01359">
    <property type="entry name" value="ZF_PHD_1"/>
    <property type="match status" value="1"/>
</dbReference>
<sequence>MDGKPSTLKISSLLNSFTEDETVREIPVDDFKKGNKFSLSNILNSSDNDIATTNVNSQVTNNIKSETVKVEKPIKQQQRNVNNYLYAQPRSRSFANPFDLNLVDKTKLTLTTDSTNNIKIYHENSQLYYTLPEGSVPCFIIDDFEAFKFKTPIAFYEAVSDLGEKYGAVKLTITDPRFNITNDLIETHELANEQFWFKTRKQYLSSFDTEAQKILEFHKDLFQFHKNIKKTNITKIPNIDKRKLDIYRLWSCVQLRGGFDTVSSQKLWAQIGRELGYSGRIMSSLSTSLRAAYVKVLQEFDLYREQLREKQREKENTVNINHIYEQNQLNVHASTPQITHLSNYETNNINTNKRISSENLDHLDSINNYNIKKLKIENPLIDNIKFITSSAAEYLRIRDIKYSKGLYVSFDNITEIKKNITTNTERTIPGYDFSFWNKGQEVYDKSVYNCKASSIFSVKQFYEKSQRNIKKLRQLYDGKLNLNSISSKNSQISDEEFEYSLDTMLSNPSLDYEIDTALDIMPMIHNADYILNRITYGKKLKALELWKLNNVPLEENSLLKYLDIDYGHVTRPKLEIGMHFSTRGWSVTDNFMPLVDYNHLGSTKLWYVIPPSEIEKFETLIKTINESRPFNTFNVRNLLPNEIEENFKSSEFYKNFLETNDDNPVIFGSKRKNVHSILNNETIKSTNLGLLPNDLYLKSRFLKDNGINLKKIAQDEGSFIFQFPKSYSSSYGTGFYLSENALFAPKSWLKNSIEGEQWLSNRNILPSMYMTQFLSNIAFNNLELRFQSSDLLGKIIREELHNRSMFRSKHGTTHERIDKFDFISDLSLESTGFSKVVISDDYDCMSISLREFLSLKGDELFSNDSNKSQKDLSISLHLSHDDDALTQLLCFSEAQNTTKTAKLLEDTFEINLFNLINSKYVNKKVPFHEMKDLVSKYDPEIIEKYFDKTIIKECEILVAETKAILSKLQNISMINDAIQFGDNIKLKILTVPDNDKLLLKLEKVKDSFSTCSFYFPEMEQTNHIYQRILKLTSNSIQALSTNDLKTLKEVYIKSFEVPIKHSLLKTVADKIHSLEWVDSYNKYILKVDDEINYASEIFTVKSLLQFFNFGVQCCNVEDVERLENVKNIILKTNELIGLLSKQFKPKKQHSKISIEILKNIIERAKEGNLPIGATMLRLIQNIITRISDIELEFTPINKLLNVNEEKKNDILRIIYGDDNIGYEIFQYFNGSEKDLRANVSDFSGVKLLNDACKNAKTWSLDLSKSTNKKLDKYHLRIKKALDISSDTYENKLKRLANPNDIIETSATYCYCRDGDKGGTMIECEICKDWYHKSCINEGQWNLPTNTDDIFICALCNLDNNSGFFTQRFTLTFEMIEALIISSINLKVISDRIALMQLIDMYLDIIKFKKFVRSHLFDENDNVKEEITVAELKFTLRKIIGSRVIFNDPLIKKIWERYSILEMSTFQNFQKPGQNIITGYNSSGTEKMIKENSNLPSYDRLVERPFEVTVDKKIVHEEKI</sequence>
<dbReference type="GO" id="GO:0005634">
    <property type="term" value="C:nucleus"/>
    <property type="evidence" value="ECO:0007669"/>
    <property type="project" value="UniProtKB-SubCell"/>
</dbReference>
<dbReference type="InterPro" id="IPR011011">
    <property type="entry name" value="Znf_FYVE_PHD"/>
</dbReference>
<dbReference type="Pfam" id="PF01388">
    <property type="entry name" value="ARID"/>
    <property type="match status" value="1"/>
</dbReference>
<dbReference type="SMART" id="SM01014">
    <property type="entry name" value="ARID"/>
    <property type="match status" value="1"/>
</dbReference>
<dbReference type="SMART" id="SM00558">
    <property type="entry name" value="JmjC"/>
    <property type="match status" value="1"/>
</dbReference>
<dbReference type="SUPFAM" id="SSF46774">
    <property type="entry name" value="ARID-like"/>
    <property type="match status" value="1"/>
</dbReference>
<protein>
    <recommendedName>
        <fullName evidence="12">Protein ECM5</fullName>
    </recommendedName>
</protein>
<dbReference type="SMART" id="SM00249">
    <property type="entry name" value="PHD"/>
    <property type="match status" value="1"/>
</dbReference>
<accession>G8BTY4</accession>
<dbReference type="Gene3D" id="2.60.120.650">
    <property type="entry name" value="Cupin"/>
    <property type="match status" value="1"/>
</dbReference>
<dbReference type="OrthoDB" id="1678912at2759"/>
<dbReference type="GO" id="GO:0003677">
    <property type="term" value="F:DNA binding"/>
    <property type="evidence" value="ECO:0007669"/>
    <property type="project" value="InterPro"/>
</dbReference>
<dbReference type="InterPro" id="IPR013083">
    <property type="entry name" value="Znf_RING/FYVE/PHD"/>
</dbReference>
<dbReference type="HOGENOM" id="CLU_250352_0_0_1"/>
<dbReference type="PANTHER" id="PTHR10694:SF113">
    <property type="entry name" value="PROTEIN JUMONJI"/>
    <property type="match status" value="1"/>
</dbReference>
<dbReference type="InterPro" id="IPR001606">
    <property type="entry name" value="ARID_dom"/>
</dbReference>
<dbReference type="STRING" id="1071381.G8BTY4"/>
<feature type="domain" description="ARID" evidence="8">
    <location>
        <begin position="211"/>
        <end position="305"/>
    </location>
</feature>
<dbReference type="OMA" id="GFDQVCK"/>
<keyword evidence="4" id="KW-0862">Zinc</keyword>